<comment type="cofactor">
    <cofactor evidence="9">
        <name>Ni(2+)</name>
        <dbReference type="ChEBI" id="CHEBI:49786"/>
    </cofactor>
    <text evidence="9">Binds 1 nickel ion per monomer.</text>
</comment>
<dbReference type="InterPro" id="IPR004313">
    <property type="entry name" value="ARD"/>
</dbReference>
<evidence type="ECO:0000256" key="5">
    <source>
        <dbReference type="ARBA" id="ARBA00022964"/>
    </source>
</evidence>
<keyword evidence="5 9" id="KW-0223">Dioxygenase</keyword>
<evidence type="ECO:0000256" key="6">
    <source>
        <dbReference type="ARBA" id="ARBA00023002"/>
    </source>
</evidence>
<evidence type="ECO:0000313" key="11">
    <source>
        <dbReference type="Proteomes" id="UP000543030"/>
    </source>
</evidence>
<keyword evidence="3 9" id="KW-0028">Amino-acid biosynthesis</keyword>
<dbReference type="GO" id="GO:0010309">
    <property type="term" value="F:acireductone dioxygenase [iron(II)-requiring] activity"/>
    <property type="evidence" value="ECO:0007669"/>
    <property type="project" value="UniProtKB-UniRule"/>
</dbReference>
<feature type="binding site" evidence="9">
    <location>
        <position position="99"/>
    </location>
    <ligand>
        <name>Ni(2+)</name>
        <dbReference type="ChEBI" id="CHEBI:49786"/>
    </ligand>
</feature>
<keyword evidence="4 9" id="KW-0479">Metal-binding</keyword>
<feature type="binding site" evidence="9">
    <location>
        <position position="97"/>
    </location>
    <ligand>
        <name>Fe(2+)</name>
        <dbReference type="ChEBI" id="CHEBI:29033"/>
    </ligand>
</feature>
<dbReference type="CDD" id="cd02232">
    <property type="entry name" value="cupin_ARD"/>
    <property type="match status" value="1"/>
</dbReference>
<feature type="site" description="May play a role in transmitting local conformational changes" evidence="9">
    <location>
        <position position="102"/>
    </location>
</feature>
<evidence type="ECO:0000256" key="1">
    <source>
        <dbReference type="ARBA" id="ARBA00000428"/>
    </source>
</evidence>
<feature type="binding site" evidence="9">
    <location>
        <position position="99"/>
    </location>
    <ligand>
        <name>Fe(2+)</name>
        <dbReference type="ChEBI" id="CHEBI:29033"/>
    </ligand>
</feature>
<dbReference type="InterPro" id="IPR023956">
    <property type="entry name" value="ARD_bac"/>
</dbReference>
<comment type="pathway">
    <text evidence="9">Amino-acid biosynthesis; L-methionine biosynthesis via salvage pathway; L-methionine from S-methyl-5-thio-alpha-D-ribose 1-phosphate: step 5/6.</text>
</comment>
<reference evidence="10 11" key="1">
    <citation type="submission" date="2020-08" db="EMBL/GenBank/DDBJ databases">
        <title>Genomic Encyclopedia of Type Strains, Phase IV (KMG-IV): sequencing the most valuable type-strain genomes for metagenomic binning, comparative biology and taxonomic classification.</title>
        <authorList>
            <person name="Goeker M."/>
        </authorList>
    </citation>
    <scope>NUCLEOTIDE SEQUENCE [LARGE SCALE GENOMIC DNA]</scope>
    <source>
        <strain evidence="10 11">DSM 18233</strain>
    </source>
</reference>
<dbReference type="Pfam" id="PF03079">
    <property type="entry name" value="ARD"/>
    <property type="match status" value="1"/>
</dbReference>
<comment type="catalytic activity">
    <reaction evidence="9">
        <text>1,2-dihydroxy-5-(methylsulfanyl)pent-1-en-3-one + O2 = 3-(methylsulfanyl)propanoate + CO + formate + 2 H(+)</text>
        <dbReference type="Rhea" id="RHEA:14161"/>
        <dbReference type="ChEBI" id="CHEBI:15378"/>
        <dbReference type="ChEBI" id="CHEBI:15379"/>
        <dbReference type="ChEBI" id="CHEBI:15740"/>
        <dbReference type="ChEBI" id="CHEBI:17245"/>
        <dbReference type="ChEBI" id="CHEBI:49016"/>
        <dbReference type="ChEBI" id="CHEBI:49252"/>
        <dbReference type="EC" id="1.13.11.53"/>
    </reaction>
</comment>
<comment type="catalytic activity">
    <reaction evidence="1 9">
        <text>1,2-dihydroxy-5-(methylsulfanyl)pent-1-en-3-one + O2 = 4-methylsulfanyl-2-oxobutanoate + formate + 2 H(+)</text>
        <dbReference type="Rhea" id="RHEA:24504"/>
        <dbReference type="ChEBI" id="CHEBI:15378"/>
        <dbReference type="ChEBI" id="CHEBI:15379"/>
        <dbReference type="ChEBI" id="CHEBI:15740"/>
        <dbReference type="ChEBI" id="CHEBI:16723"/>
        <dbReference type="ChEBI" id="CHEBI:49252"/>
        <dbReference type="EC" id="1.13.11.54"/>
    </reaction>
</comment>
<keyword evidence="8 9" id="KW-0486">Methionine biosynthesis</keyword>
<dbReference type="GO" id="GO:0019509">
    <property type="term" value="P:L-methionine salvage from methylthioadenosine"/>
    <property type="evidence" value="ECO:0007669"/>
    <property type="project" value="UniProtKB-UniRule"/>
</dbReference>
<comment type="function">
    <text evidence="9">Catalyzes 2 different reactions between oxygene and the acireductone 1,2-dihydroxy-3-keto-5-methylthiopentene (DHK-MTPene) depending upon the metal bound in the active site. Fe-containing acireductone dioxygenase (Fe-ARD) produces formate and 2-keto-4-methylthiobutyrate (KMTB), the alpha-ketoacid precursor of methionine in the methionine recycle pathway. Ni-containing acireductone dioxygenase (Ni-ARD) produces methylthiopropionate, carbon monoxide and formate, and does not lie on the methionine recycle pathway.</text>
</comment>
<evidence type="ECO:0000256" key="4">
    <source>
        <dbReference type="ARBA" id="ARBA00022723"/>
    </source>
</evidence>
<name>A0A840RFW6_9NEIS</name>
<feature type="binding site" evidence="9">
    <location>
        <position position="103"/>
    </location>
    <ligand>
        <name>Fe(2+)</name>
        <dbReference type="ChEBI" id="CHEBI:29033"/>
    </ligand>
</feature>
<dbReference type="PANTHER" id="PTHR23418:SF0">
    <property type="entry name" value="ACIREDUCTONE DIOXYGENASE"/>
    <property type="match status" value="1"/>
</dbReference>
<dbReference type="GO" id="GO:0005506">
    <property type="term" value="F:iron ion binding"/>
    <property type="evidence" value="ECO:0007669"/>
    <property type="project" value="UniProtKB-UniRule"/>
</dbReference>
<dbReference type="InterPro" id="IPR011051">
    <property type="entry name" value="RmlC_Cupin_sf"/>
</dbReference>
<dbReference type="UniPathway" id="UPA00904">
    <property type="reaction ID" value="UER00878"/>
</dbReference>
<feature type="binding site" evidence="9">
    <location>
        <position position="141"/>
    </location>
    <ligand>
        <name>Ni(2+)</name>
        <dbReference type="ChEBI" id="CHEBI:49786"/>
    </ligand>
</feature>
<comment type="cofactor">
    <cofactor evidence="9">
        <name>Fe(2+)</name>
        <dbReference type="ChEBI" id="CHEBI:29033"/>
    </cofactor>
    <text evidence="9">Binds 1 Fe(2+) cation per monomer.</text>
</comment>
<dbReference type="EC" id="1.13.11.53" evidence="9"/>
<proteinExistence type="inferred from homology"/>
<feature type="site" description="Important to generate the dianion" evidence="9">
    <location>
        <position position="105"/>
    </location>
</feature>
<evidence type="ECO:0000256" key="9">
    <source>
        <dbReference type="HAMAP-Rule" id="MF_01682"/>
    </source>
</evidence>
<dbReference type="AlphaFoldDB" id="A0A840RFW6"/>
<sequence length="181" mass="20123">MSQLDIYADDAPQTRLASLTDARDIAGELARVGVAFEQWQATHALTDDADQASILAAYSDDIARLRQLGGYITADVVSLRPSHPDRATLRQKFLDEHTHSEDEVRFFVAGSGAFYLHLHQRVFQLTCEKGDLLSVPAGTPHWFDMGPEPHFTAIRLFIDPAGWVGHFTGSPIARQFPRHGE</sequence>
<feature type="site" description="May play a role in metal incorporation in vivo" evidence="9">
    <location>
        <position position="96"/>
    </location>
</feature>
<evidence type="ECO:0000313" key="10">
    <source>
        <dbReference type="EMBL" id="MBB5191182.1"/>
    </source>
</evidence>
<dbReference type="Gene3D" id="2.60.120.10">
    <property type="entry name" value="Jelly Rolls"/>
    <property type="match status" value="1"/>
</dbReference>
<keyword evidence="11" id="KW-1185">Reference proteome</keyword>
<dbReference type="InterPro" id="IPR014710">
    <property type="entry name" value="RmlC-like_jellyroll"/>
</dbReference>
<accession>A0A840RFW6</accession>
<feature type="binding site" evidence="9">
    <location>
        <position position="97"/>
    </location>
    <ligand>
        <name>Ni(2+)</name>
        <dbReference type="ChEBI" id="CHEBI:49786"/>
    </ligand>
</feature>
<dbReference type="EC" id="1.13.11.54" evidence="9"/>
<evidence type="ECO:0000256" key="3">
    <source>
        <dbReference type="ARBA" id="ARBA00022605"/>
    </source>
</evidence>
<dbReference type="PANTHER" id="PTHR23418">
    <property type="entry name" value="ACIREDUCTONE DIOXYGENASE"/>
    <property type="match status" value="1"/>
</dbReference>
<dbReference type="HAMAP" id="MF_01682">
    <property type="entry name" value="Salvage_MtnD"/>
    <property type="match status" value="1"/>
</dbReference>
<keyword evidence="2 9" id="KW-0533">Nickel</keyword>
<comment type="subunit">
    <text evidence="9">Monomer.</text>
</comment>
<comment type="caution">
    <text evidence="10">The sequence shown here is derived from an EMBL/GenBank/DDBJ whole genome shotgun (WGS) entry which is preliminary data.</text>
</comment>
<organism evidence="10 11">
    <name type="scientific">Silvimonas terrae</name>
    <dbReference type="NCBI Taxonomy" id="300266"/>
    <lineage>
        <taxon>Bacteria</taxon>
        <taxon>Pseudomonadati</taxon>
        <taxon>Pseudomonadota</taxon>
        <taxon>Betaproteobacteria</taxon>
        <taxon>Neisseriales</taxon>
        <taxon>Chitinibacteraceae</taxon>
        <taxon>Silvimonas</taxon>
    </lineage>
</organism>
<dbReference type="EMBL" id="JACHHN010000003">
    <property type="protein sequence ID" value="MBB5191182.1"/>
    <property type="molecule type" value="Genomic_DNA"/>
</dbReference>
<dbReference type="Proteomes" id="UP000543030">
    <property type="component" value="Unassembled WGS sequence"/>
</dbReference>
<comment type="similarity">
    <text evidence="9">Belongs to the acireductone dioxygenase (ARD) family.</text>
</comment>
<evidence type="ECO:0000256" key="7">
    <source>
        <dbReference type="ARBA" id="ARBA00023004"/>
    </source>
</evidence>
<evidence type="ECO:0000256" key="2">
    <source>
        <dbReference type="ARBA" id="ARBA00022596"/>
    </source>
</evidence>
<dbReference type="SUPFAM" id="SSF51182">
    <property type="entry name" value="RmlC-like cupins"/>
    <property type="match status" value="1"/>
</dbReference>
<dbReference type="GO" id="GO:0010308">
    <property type="term" value="F:acireductone dioxygenase (Ni2+-requiring) activity"/>
    <property type="evidence" value="ECO:0007669"/>
    <property type="project" value="UniProtKB-UniRule"/>
</dbReference>
<dbReference type="GO" id="GO:0016151">
    <property type="term" value="F:nickel cation binding"/>
    <property type="evidence" value="ECO:0007669"/>
    <property type="project" value="UniProtKB-UniRule"/>
</dbReference>
<evidence type="ECO:0000256" key="8">
    <source>
        <dbReference type="ARBA" id="ARBA00023167"/>
    </source>
</evidence>
<keyword evidence="6 9" id="KW-0560">Oxidoreductase</keyword>
<dbReference type="GO" id="GO:0019284">
    <property type="term" value="P:L-methionine salvage from S-adenosylmethionine"/>
    <property type="evidence" value="ECO:0007669"/>
    <property type="project" value="InterPro"/>
</dbReference>
<feature type="binding site" evidence="9">
    <location>
        <position position="141"/>
    </location>
    <ligand>
        <name>Fe(2+)</name>
        <dbReference type="ChEBI" id="CHEBI:29033"/>
    </ligand>
</feature>
<keyword evidence="7 9" id="KW-0408">Iron</keyword>
<feature type="binding site" evidence="9">
    <location>
        <position position="103"/>
    </location>
    <ligand>
        <name>Ni(2+)</name>
        <dbReference type="ChEBI" id="CHEBI:49786"/>
    </ligand>
</feature>
<dbReference type="RefSeq" id="WP_184099843.1">
    <property type="nucleotide sequence ID" value="NZ_JACHHN010000003.1"/>
</dbReference>
<protein>
    <recommendedName>
        <fullName evidence="9">Acireductone dioxygenase</fullName>
    </recommendedName>
    <alternativeName>
        <fullName evidence="9">1,2-dihydroxy-3-keto-5-methylthiopentene dioxygenase</fullName>
        <shortName evidence="9">DHK-MTPene dioxygenase</shortName>
    </alternativeName>
    <alternativeName>
        <fullName evidence="9">Acireductone dioxygenase (Fe(2+)-requiring)</fullName>
        <shortName evidence="9">ARD'</shortName>
        <shortName evidence="9">Fe-ARD</shortName>
        <ecNumber evidence="9">1.13.11.54</ecNumber>
    </alternativeName>
    <alternativeName>
        <fullName evidence="9">Acireductone dioxygenase (Ni(2+)-requiring)</fullName>
        <shortName evidence="9">ARD</shortName>
        <shortName evidence="9">Ni-ARD</shortName>
        <ecNumber evidence="9">1.13.11.53</ecNumber>
    </alternativeName>
</protein>
<gene>
    <name evidence="9" type="primary">mtnD</name>
    <name evidence="10" type="ORF">HNQ50_001905</name>
</gene>